<dbReference type="CDD" id="cd00064">
    <property type="entry name" value="FU"/>
    <property type="match status" value="1"/>
</dbReference>
<keyword evidence="4" id="KW-1185">Reference proteome</keyword>
<protein>
    <submittedName>
        <fullName evidence="3">Uncharacterized protein</fullName>
    </submittedName>
</protein>
<keyword evidence="1" id="KW-1133">Transmembrane helix</keyword>
<sequence length="2610" mass="303208">MKIFQILNLFSLFKIFYSYFTGSIGQQYQLQVNIIDTNVQLIRDEGILFGIWSKYNPLGITQQVGLVGLWDSNCFHYQSLIGKSSRSLGQIYYDCLNPESKTIQKFVAFATLDGQQHLYQIDINPSEYENVWYLFELLYYPSANIIEFIIVKENSILFQKKLDSQFFLENQIKQIIGGSLIVQNSNINSIEAGTQFSYFPGDMQLITDPRVYKDKLKGGIESFVQNFDSVSEVSCNETTTTQISDQDLIWLDQKYFISENINIDSFILAGWFRITQVHQVVDEFTYHFLKISKNTRFEQFSNPNLSPFQLFYKISPNNNKIIITTYSYNYPSVSLDFTNSDNSFMITDEFQINQKISLWHRVFINLNSNQIFIQIQFFDSYDVYEYSKSHTVQQFRNVLFQVHYGNLMKSFQNYLDIQTRNNIFYNCQQYVQPQNCHFSCYDCDGPTNNDCLSCSEASHRIYIPEHKACICPYSYLDDQINQNCLSFSDQSFNIKDLQKTEDCQFGYFEFHDSCYPCPSIISDKLITCIECINNIKGWKDNPECSHNIYMDLKGSTAQIYYGSIHNFMFGGEEPYLQQNWSWNYTFFNYDIIFKIFSQLQESFNQFCQKDYSEFNNEFYPCYICNLDYCDVCFIEMTGVKCSVCRKTIQLKDGLCISSASQFPNNKDCRTPYYLTSLRNCKLCPINNCIYCFEYEKKNLEQSTLYANFEKFEQDEYLSIGCAMCEENYIFDFTIGQCIHQEPSLSNCLRSFINLQNQEICTLSSTDFSVASEIINCGRLIENCLQCILTPFYEIKCIICNLGFTASIRNGNCYKTTLGYTKIAIEGENFFDASIQRIQSFMMKFLPNQYFYQKSFSVIFLFPIPIACNEGYSFNSQKYCVKYCTSECLDCQDEERGSCTKCPELCEVCIVRSDDEIQKLNPYFKVTDVNRMYSNKCMKPISNKNVVIDFYFQIAKYCYNQSCNLEYIITQSIYQENLDDKIDIHYCNQIGVKVLKIQNNPTNLVNFSSSTENISQQTKLKEQIFSLQILKSEFNLVYNYIGSGVFTGFDEIEINNAYLRIIDDYAFIQPYIFQFQNQNQKVKFILNNIIIEKNQFDNTNSIFESELFGDITLNNISIVNCNFSESSLLKINFQLQLGKIKISKMTLQNCNITNSQLFSLINCQVQIYIEQLVIDQSLLINSSFITFFTNFQDESKLEIKGITITSSQFFNSQIFNCINLPDININNLILNKNSIILSKIIVFNKNFTLFQTQINNNNFIETYFITTPVTDNKIKIYCLVNNYKVSQNEFTNSSLFYISNENMYYQLTTVQIQINQGQDTYYQGISLFNINCFQIEIDNIQIVDSNSLLIFKFLEVYQIFASNIVYENLNIKNKVPLNLNCMEYKNYNYQLFVISGYHRVTFKNIKAIKLFLIDLQLIEISSTRKRWTYMPSSIELINLEFFTNLLFHQNQANYFSLMSINSEYNTNISIENNFFQKNVIHQQLDDLQDSAAVLIQVSLNKGYITINNLYCSHNALTNSSNSYMSLKSEFVIITNYTVLKHNSLPFEFWELYYDLQLENDQLKFDQEQINLIIQQTFIIKNKCGASQIIASTFSCFNCFFQDIIALKSSVFEIKTQGDGNIQFSNLTINSLEFDLSQIADSSGCITIYSTNSLLNLKIINAVFENVLNRMATSLFTISPSFQKNYISLQDVIIKNCISLKNPIINILFSTQSINSNKVMIQNVNINFEEAAWMKYFQKTGMINQNEIIDITDTSNALIQLQNCNVVLSKILISGIFSCPLIKLINVQNLLISSLWVIEIKTFYGFNLLELNQDLLIKQTIDINSGKFQRISIYEISTNPIYYNSQLNYMIKGCFQIQNLQQQTLIYTFDQIIKLLQSTQKSSSIILFQSTSNNTNFYVQNIVFYDINCSYCSNGLIFFNIENYKALKIRELTFDSNQIKQFGCVNMATTNQISQSCLIKNSNFLKNNGSSGVAIYSASIPIKIIYCNIIKNIASNQGGGIYLNMNTKDLIINKSTIINNLAFQGGGIYLFKNANINQKNLIQTFLQFNKADFLSNNLVEYPTHLSLFINSKEMQAEELKINNITINILNLKPYKIIDQGAISLSQYLMIPSQQVIKQYKIFIPQLQIVQKIFSDVQITLRNSRNELQQNAHQITCLVSQKKTQLKQVYTFEDAKLINSLQIDEFNHFDLGSIQFHYDPYQGGNQNLQILVNCSSDISQVRLFYLINSRTYKCQLGEFLIDEGCQVCESTLGFYSVTYNTTKCSIFDKTRFANISSHSIQLLEGYWRPNMYSDYIDYCLKNIEFCKGGWKVGDELCSMGHLGGLCEECDHNNMRGDGNFFKVQQDSQCYSCSSNTLTPLTFSFIWSIISVLITLKSIQKSNLLFSKLQFKLRYRKILFKLEKDMEGIFIKMLFIYLWIFSVIFTFNIKFSISFSFIDQTSNTSQFMASSLDCFLSEASQIQLIYVRIIATILLILIQVAIILIGYQVGFKLTSFQTHQYIYMSQISLGFLNNFVQLFQKEQYQTLNTSKETQHKHLVPQIIIIGFINLLSLVQFYLDFQSHLLYFYLCLLRRKDLIKFNLEDISVICLMNIMKKITFGNTSNFPKRLAQSQQ</sequence>
<feature type="transmembrane region" description="Helical" evidence="1">
    <location>
        <begin position="2461"/>
        <end position="2485"/>
    </location>
</feature>
<feature type="signal peptide" evidence="2">
    <location>
        <begin position="1"/>
        <end position="25"/>
    </location>
</feature>
<evidence type="ECO:0000313" key="3">
    <source>
        <dbReference type="EMBL" id="CAD8200458.1"/>
    </source>
</evidence>
<evidence type="ECO:0000256" key="2">
    <source>
        <dbReference type="SAM" id="SignalP"/>
    </source>
</evidence>
<proteinExistence type="predicted"/>
<dbReference type="PANTHER" id="PTHR11319:SF35">
    <property type="entry name" value="OUTER MEMBRANE PROTEIN PMPC-RELATED"/>
    <property type="match status" value="1"/>
</dbReference>
<feature type="chain" id="PRO_5035920496" evidence="2">
    <location>
        <begin position="26"/>
        <end position="2610"/>
    </location>
</feature>
<comment type="caution">
    <text evidence="3">The sequence shown here is derived from an EMBL/GenBank/DDBJ whole genome shotgun (WGS) entry which is preliminary data.</text>
</comment>
<dbReference type="OrthoDB" id="77931at2759"/>
<dbReference type="InterPro" id="IPR006212">
    <property type="entry name" value="Furin_repeat"/>
</dbReference>
<gene>
    <name evidence="3" type="ORF">POCTA_138.1.T1220009</name>
</gene>
<keyword evidence="1" id="KW-0472">Membrane</keyword>
<evidence type="ECO:0000256" key="1">
    <source>
        <dbReference type="SAM" id="Phobius"/>
    </source>
</evidence>
<dbReference type="EMBL" id="CAJJDP010000122">
    <property type="protein sequence ID" value="CAD8200458.1"/>
    <property type="molecule type" value="Genomic_DNA"/>
</dbReference>
<dbReference type="Proteomes" id="UP000683925">
    <property type="component" value="Unassembled WGS sequence"/>
</dbReference>
<accession>A0A8S1XI73</accession>
<reference evidence="3" key="1">
    <citation type="submission" date="2021-01" db="EMBL/GenBank/DDBJ databases">
        <authorList>
            <consortium name="Genoscope - CEA"/>
            <person name="William W."/>
        </authorList>
    </citation>
    <scope>NUCLEOTIDE SEQUENCE</scope>
</reference>
<dbReference type="OMA" id="CDSNDIM"/>
<feature type="transmembrane region" description="Helical" evidence="1">
    <location>
        <begin position="2410"/>
        <end position="2434"/>
    </location>
</feature>
<feature type="transmembrane region" description="Helical" evidence="1">
    <location>
        <begin position="2497"/>
        <end position="2515"/>
    </location>
</feature>
<organism evidence="3 4">
    <name type="scientific">Paramecium octaurelia</name>
    <dbReference type="NCBI Taxonomy" id="43137"/>
    <lineage>
        <taxon>Eukaryota</taxon>
        <taxon>Sar</taxon>
        <taxon>Alveolata</taxon>
        <taxon>Ciliophora</taxon>
        <taxon>Intramacronucleata</taxon>
        <taxon>Oligohymenophorea</taxon>
        <taxon>Peniculida</taxon>
        <taxon>Parameciidae</taxon>
        <taxon>Paramecium</taxon>
    </lineage>
</organism>
<keyword evidence="1" id="KW-0812">Transmembrane</keyword>
<name>A0A8S1XI73_PAROT</name>
<evidence type="ECO:0000313" key="4">
    <source>
        <dbReference type="Proteomes" id="UP000683925"/>
    </source>
</evidence>
<feature type="transmembrane region" description="Helical" evidence="1">
    <location>
        <begin position="2535"/>
        <end position="2554"/>
    </location>
</feature>
<keyword evidence="2" id="KW-0732">Signal</keyword>
<dbReference type="PANTHER" id="PTHR11319">
    <property type="entry name" value="G PROTEIN-COUPLED RECEPTOR-RELATED"/>
    <property type="match status" value="1"/>
</dbReference>